<dbReference type="Proteomes" id="UP000663802">
    <property type="component" value="Unassembled WGS sequence"/>
</dbReference>
<keyword evidence="2" id="KW-1185">Reference proteome</keyword>
<sequence length="521" mass="54950">MKQLTNLDLAQNELQNFRIQNLASAPTSPVTGQVYYNSTDNKYYGYNGSAWIDISMVLSTTTISNALGFAPKKITQGVEASRPAATGSLAVYIATDTKKIYFDQAANTWLQIGGQDTIAWGNVTGKPVEYTPPMATTSILGGVKIGANLTVDANGVLNANDNPANYLIKQEKFVATEGQTAFNLTKGSYRQGLGALSIYLYGTKLSSDAFSETSTTSFTLKTGVSAGDVVLAEYVQLINVVPYPVHGNEHLTGGADPIPLVTGTTPGLMASVDKSKLDNSYTKPQVDTAISTAVNNLINGAPGALDTIKELADAMGDDPSFATTITNTLATKVDKVTGKQLSTEDFTTALLTKLNGITAGAQPNQNAVQSIQVVTSTGTAVGTSTATTTTDTLQLKEGTNIDITTSGKIITINNTYSYTHPANHPPSIITQDASNRFVTDTEKASWNSRTKKYAANVGDGTSTAITVTHSLGTMDVSVTIRESATPYNVVITDVQIVDNNSIKLLFATAPTSGQYRVVVVG</sequence>
<protein>
    <recommendedName>
        <fullName evidence="3">Tail fiber protein</fullName>
    </recommendedName>
</protein>
<evidence type="ECO:0008006" key="3">
    <source>
        <dbReference type="Google" id="ProtNLM"/>
    </source>
</evidence>
<evidence type="ECO:0000313" key="2">
    <source>
        <dbReference type="Proteomes" id="UP000663802"/>
    </source>
</evidence>
<proteinExistence type="predicted"/>
<name>A0ABQ1ED52_9CLOT</name>
<dbReference type="EMBL" id="BMBA01000003">
    <property type="protein sequence ID" value="GFZ32565.1"/>
    <property type="molecule type" value="Genomic_DNA"/>
</dbReference>
<accession>A0ABQ1ED52</accession>
<organism evidence="1 2">
    <name type="scientific">Clostridium zeae</name>
    <dbReference type="NCBI Taxonomy" id="2759022"/>
    <lineage>
        <taxon>Bacteria</taxon>
        <taxon>Bacillati</taxon>
        <taxon>Bacillota</taxon>
        <taxon>Clostridia</taxon>
        <taxon>Eubacteriales</taxon>
        <taxon>Clostridiaceae</taxon>
        <taxon>Clostridium</taxon>
    </lineage>
</organism>
<comment type="caution">
    <text evidence="1">The sequence shown here is derived from an EMBL/GenBank/DDBJ whole genome shotgun (WGS) entry which is preliminary data.</text>
</comment>
<dbReference type="RefSeq" id="WP_206870847.1">
    <property type="nucleotide sequence ID" value="NZ_BMBA01000003.1"/>
</dbReference>
<evidence type="ECO:0000313" key="1">
    <source>
        <dbReference type="EMBL" id="GFZ32565.1"/>
    </source>
</evidence>
<gene>
    <name evidence="1" type="ORF">CSC2_30910</name>
</gene>
<reference evidence="1 2" key="1">
    <citation type="journal article" date="2021" name="Int. J. Syst. Evol. Microbiol.">
        <title>Clostridium zeae sp. nov., isolated from corn silage.</title>
        <authorList>
            <person name="Kobayashi H."/>
            <person name="Tanizawa Y."/>
            <person name="Yagura M."/>
            <person name="Sakamoto M."/>
            <person name="Ohkuma M."/>
            <person name="Tohno M."/>
        </authorList>
    </citation>
    <scope>NUCLEOTIDE SEQUENCE [LARGE SCALE GENOMIC DNA]</scope>
    <source>
        <strain evidence="1 2">CSC2</strain>
    </source>
</reference>